<keyword evidence="18" id="KW-1185">Reference proteome</keyword>
<dbReference type="GO" id="GO:0005777">
    <property type="term" value="C:peroxisome"/>
    <property type="evidence" value="ECO:0007669"/>
    <property type="project" value="UniProtKB-SubCell"/>
</dbReference>
<keyword evidence="10" id="KW-0560">Oxidoreductase</keyword>
<dbReference type="SUPFAM" id="SSF47203">
    <property type="entry name" value="Acyl-CoA dehydrogenase C-terminal domain-like"/>
    <property type="match status" value="4"/>
</dbReference>
<evidence type="ECO:0000313" key="18">
    <source>
        <dbReference type="Proteomes" id="UP000182334"/>
    </source>
</evidence>
<evidence type="ECO:0000259" key="13">
    <source>
        <dbReference type="Pfam" id="PF01756"/>
    </source>
</evidence>
<evidence type="ECO:0000256" key="6">
    <source>
        <dbReference type="ARBA" id="ARBA00012870"/>
    </source>
</evidence>
<dbReference type="OrthoDB" id="538336at2759"/>
<dbReference type="GO" id="GO:0071949">
    <property type="term" value="F:FAD binding"/>
    <property type="evidence" value="ECO:0007669"/>
    <property type="project" value="InterPro"/>
</dbReference>
<dbReference type="FunFam" id="2.40.110.10:FF:000003">
    <property type="entry name" value="Acyl-coenzyme A oxidase"/>
    <property type="match status" value="2"/>
</dbReference>
<evidence type="ECO:0000256" key="10">
    <source>
        <dbReference type="ARBA" id="ARBA00023002"/>
    </source>
</evidence>
<feature type="domain" description="Acyl-CoA oxidase/dehydrogenase middle" evidence="14">
    <location>
        <begin position="848"/>
        <end position="957"/>
    </location>
</feature>
<dbReference type="Pfam" id="PF02770">
    <property type="entry name" value="Acyl-CoA_dh_M"/>
    <property type="match status" value="2"/>
</dbReference>
<evidence type="ECO:0000256" key="3">
    <source>
        <dbReference type="ARBA" id="ARBA00004275"/>
    </source>
</evidence>
<dbReference type="Gene3D" id="2.40.110.10">
    <property type="entry name" value="Butyryl-CoA Dehydrogenase, subunit A, domain 2"/>
    <property type="match status" value="2"/>
</dbReference>
<evidence type="ECO:0000256" key="7">
    <source>
        <dbReference type="ARBA" id="ARBA00022630"/>
    </source>
</evidence>
<keyword evidence="9" id="KW-0276">Fatty acid metabolism</keyword>
<dbReference type="STRING" id="45354.A0A1L0BIV8"/>
<dbReference type="InterPro" id="IPR002655">
    <property type="entry name" value="Acyl-CoA_oxidase_C"/>
</dbReference>
<keyword evidence="7" id="KW-0285">Flavoprotein</keyword>
<organism evidence="17 18">
    <name type="scientific">Sungouiella intermedia</name>
    <dbReference type="NCBI Taxonomy" id="45354"/>
    <lineage>
        <taxon>Eukaryota</taxon>
        <taxon>Fungi</taxon>
        <taxon>Dikarya</taxon>
        <taxon>Ascomycota</taxon>
        <taxon>Saccharomycotina</taxon>
        <taxon>Pichiomycetes</taxon>
        <taxon>Metschnikowiaceae</taxon>
        <taxon>Sungouiella</taxon>
    </lineage>
</organism>
<evidence type="ECO:0000256" key="8">
    <source>
        <dbReference type="ARBA" id="ARBA00022827"/>
    </source>
</evidence>
<dbReference type="GO" id="GO:0033540">
    <property type="term" value="P:fatty acid beta-oxidation using acyl-CoA oxidase"/>
    <property type="evidence" value="ECO:0007669"/>
    <property type="project" value="UniProtKB-UniPathway"/>
</dbReference>
<protein>
    <recommendedName>
        <fullName evidence="6">acyl-CoA oxidase</fullName>
        <ecNumber evidence="6">1.3.3.6</ecNumber>
    </recommendedName>
</protein>
<feature type="domain" description="Acyl-CoA oxidase/dehydrogenase middle" evidence="14">
    <location>
        <begin position="153"/>
        <end position="262"/>
    </location>
</feature>
<dbReference type="PANTHER" id="PTHR10909:SF352">
    <property type="entry name" value="ACYL-COENZYME A OXIDASE-LIKE PROTEIN"/>
    <property type="match status" value="1"/>
</dbReference>
<dbReference type="FunFam" id="1.10.540.10:FF:000018">
    <property type="entry name" value="Acyl-coenzyme A oxidase"/>
    <property type="match status" value="2"/>
</dbReference>
<dbReference type="Pfam" id="PF01756">
    <property type="entry name" value="ACOX"/>
    <property type="match status" value="2"/>
</dbReference>
<proteinExistence type="inferred from homology"/>
<accession>A0A1L0BIV8</accession>
<keyword evidence="11" id="KW-0443">Lipid metabolism</keyword>
<dbReference type="GO" id="GO:0055088">
    <property type="term" value="P:lipid homeostasis"/>
    <property type="evidence" value="ECO:0007669"/>
    <property type="project" value="TreeGrafter"/>
</dbReference>
<evidence type="ECO:0000256" key="1">
    <source>
        <dbReference type="ARBA" id="ARBA00001201"/>
    </source>
</evidence>
<name>A0A1L0BIV8_9ASCO</name>
<dbReference type="InterPro" id="IPR029320">
    <property type="entry name" value="Acyl-CoA_ox_N"/>
</dbReference>
<evidence type="ECO:0000256" key="12">
    <source>
        <dbReference type="ARBA" id="ARBA00023140"/>
    </source>
</evidence>
<comment type="cofactor">
    <cofactor evidence="2">
        <name>FAD</name>
        <dbReference type="ChEBI" id="CHEBI:57692"/>
    </cofactor>
</comment>
<dbReference type="InterPro" id="IPR036250">
    <property type="entry name" value="AcylCo_DH-like_C"/>
</dbReference>
<dbReference type="Pfam" id="PF14749">
    <property type="entry name" value="Acyl-CoA_ox_N"/>
    <property type="match status" value="2"/>
</dbReference>
<dbReference type="SUPFAM" id="SSF56645">
    <property type="entry name" value="Acyl-CoA dehydrogenase NM domain-like"/>
    <property type="match status" value="2"/>
</dbReference>
<feature type="domain" description="Acyl-CoA oxidase C-alpha1" evidence="16">
    <location>
        <begin position="292"/>
        <end position="463"/>
    </location>
</feature>
<dbReference type="FunFam" id="1.20.140.10:FF:000015">
    <property type="entry name" value="Acyl-coenzyme A oxidase"/>
    <property type="match status" value="2"/>
</dbReference>
<dbReference type="EMBL" id="LT635758">
    <property type="protein sequence ID" value="SGZ51447.1"/>
    <property type="molecule type" value="Genomic_DNA"/>
</dbReference>
<dbReference type="InterPro" id="IPR006091">
    <property type="entry name" value="Acyl-CoA_Oxase/DH_mid-dom"/>
</dbReference>
<dbReference type="Gene3D" id="1.10.540.10">
    <property type="entry name" value="Acyl-CoA dehydrogenase/oxidase, N-terminal domain"/>
    <property type="match status" value="2"/>
</dbReference>
<dbReference type="UniPathway" id="UPA00661"/>
<dbReference type="InterPro" id="IPR012258">
    <property type="entry name" value="Acyl-CoA_oxidase"/>
</dbReference>
<feature type="domain" description="Acyl-CoA oxidase C-terminal" evidence="13">
    <location>
        <begin position="1204"/>
        <end position="1373"/>
    </location>
</feature>
<evidence type="ECO:0000313" key="17">
    <source>
        <dbReference type="EMBL" id="SGZ51447.1"/>
    </source>
</evidence>
<dbReference type="InterPro" id="IPR046373">
    <property type="entry name" value="Acyl-CoA_Oxase/DH_mid-dom_sf"/>
</dbReference>
<evidence type="ECO:0000259" key="14">
    <source>
        <dbReference type="Pfam" id="PF02770"/>
    </source>
</evidence>
<dbReference type="InterPro" id="IPR055060">
    <property type="entry name" value="ACOX_C_alpha1"/>
</dbReference>
<feature type="domain" description="Acyl-coenzyme A oxidase N-terminal" evidence="15">
    <location>
        <begin position="31"/>
        <end position="140"/>
    </location>
</feature>
<feature type="domain" description="Acyl-CoA oxidase C-terminal" evidence="13">
    <location>
        <begin position="507"/>
        <end position="677"/>
    </location>
</feature>
<comment type="catalytic activity">
    <reaction evidence="1">
        <text>a 2,3-saturated acyl-CoA + O2 = a (2E)-enoyl-CoA + H2O2</text>
        <dbReference type="Rhea" id="RHEA:38959"/>
        <dbReference type="ChEBI" id="CHEBI:15379"/>
        <dbReference type="ChEBI" id="CHEBI:16240"/>
        <dbReference type="ChEBI" id="CHEBI:58856"/>
        <dbReference type="ChEBI" id="CHEBI:65111"/>
        <dbReference type="EC" id="1.3.3.6"/>
    </reaction>
</comment>
<comment type="subcellular location">
    <subcellularLocation>
        <location evidence="3">Peroxisome</location>
    </subcellularLocation>
</comment>
<dbReference type="Proteomes" id="UP000182334">
    <property type="component" value="Chromosome III"/>
</dbReference>
<dbReference type="EC" id="1.3.3.6" evidence="6"/>
<keyword evidence="12" id="KW-0576">Peroxisome</keyword>
<gene>
    <name evidence="17" type="ORF">SAMEA4029010_CIC11G00000003844</name>
</gene>
<dbReference type="Pfam" id="PF22924">
    <property type="entry name" value="ACOX_C_alpha1"/>
    <property type="match status" value="2"/>
</dbReference>
<evidence type="ECO:0000256" key="9">
    <source>
        <dbReference type="ARBA" id="ARBA00022832"/>
    </source>
</evidence>
<feature type="domain" description="Acyl-coenzyme A oxidase N-terminal" evidence="15">
    <location>
        <begin position="724"/>
        <end position="834"/>
    </location>
</feature>
<dbReference type="InterPro" id="IPR037069">
    <property type="entry name" value="AcylCoA_DH/ox_N_sf"/>
</dbReference>
<evidence type="ECO:0000256" key="2">
    <source>
        <dbReference type="ARBA" id="ARBA00001974"/>
    </source>
</evidence>
<evidence type="ECO:0000259" key="16">
    <source>
        <dbReference type="Pfam" id="PF22924"/>
    </source>
</evidence>
<evidence type="ECO:0000256" key="5">
    <source>
        <dbReference type="ARBA" id="ARBA00006288"/>
    </source>
</evidence>
<dbReference type="GO" id="GO:0005504">
    <property type="term" value="F:fatty acid binding"/>
    <property type="evidence" value="ECO:0007669"/>
    <property type="project" value="TreeGrafter"/>
</dbReference>
<dbReference type="PANTHER" id="PTHR10909">
    <property type="entry name" value="ELECTRON TRANSPORT OXIDOREDUCTASE"/>
    <property type="match status" value="1"/>
</dbReference>
<evidence type="ECO:0000256" key="11">
    <source>
        <dbReference type="ARBA" id="ARBA00023098"/>
    </source>
</evidence>
<dbReference type="InterPro" id="IPR009100">
    <property type="entry name" value="AcylCoA_DH/oxidase_NM_dom_sf"/>
</dbReference>
<evidence type="ECO:0000256" key="4">
    <source>
        <dbReference type="ARBA" id="ARBA00004846"/>
    </source>
</evidence>
<evidence type="ECO:0000259" key="15">
    <source>
        <dbReference type="Pfam" id="PF14749"/>
    </source>
</evidence>
<comment type="similarity">
    <text evidence="5">Belongs to the acyl-CoA oxidase family.</text>
</comment>
<reference evidence="17 18" key="1">
    <citation type="submission" date="2016-10" db="EMBL/GenBank/DDBJ databases">
        <authorList>
            <person name="de Groot N.N."/>
        </authorList>
    </citation>
    <scope>NUCLEOTIDE SEQUENCE [LARGE SCALE GENOMIC DNA]</scope>
    <source>
        <strain evidence="17 18">CBS 141442</strain>
    </source>
</reference>
<comment type="pathway">
    <text evidence="4">Lipid metabolism; peroxisomal fatty acid beta-oxidation.</text>
</comment>
<keyword evidence="8" id="KW-0274">FAD</keyword>
<dbReference type="Gene3D" id="1.20.140.10">
    <property type="entry name" value="Butyryl-CoA Dehydrogenase, subunit A, domain 3"/>
    <property type="match status" value="4"/>
</dbReference>
<feature type="domain" description="Acyl-CoA oxidase C-alpha1" evidence="16">
    <location>
        <begin position="987"/>
        <end position="1161"/>
    </location>
</feature>
<dbReference type="GO" id="GO:0003997">
    <property type="term" value="F:acyl-CoA oxidase activity"/>
    <property type="evidence" value="ECO:0007669"/>
    <property type="project" value="UniProtKB-EC"/>
</dbReference>
<sequence length="1396" mass="154796">MSITKNTVDSLPAPNPQALIQAERAASKFDPVKMHHFLESSEEKAEEMKTLQQQLERDPILANDASFYDKTKTEQRELTAVRIARLGQYLEDNAQFSGTRGSLIGVYDPQVNTRIGVNLGLFLGCVRGNGTDAQIDYWTNTKETKILKHIYGCFGMTELAHGSNVAGLETTATFDKTTDEFIINTPHIGATKWWIGGAAHSATHCSVYARLIVDGEDYGVKTFVVPLRDANHNLMPGVAVGDIGAKMGRDGIDNGWIQFSSVRIPRFYMLQKYCKVTADGEVTLPPLEQLAYSALLDGRVSMVMDSFRWTARFAIIALRYAIGRRQFKSQSQKDGTETQLLNYPLHQRRLLPLLAQAYMFSPGSYKLEQTIHETVSTLEAAVASNDMKKIMGSIAGMKSLFVDSAALKSTATWLTADAIDQARQSCGGHGYSSYNGFGKAYNDWVVMCTWEGDNSVLAMSVGKPIIKATSAVLEKGTKAGGSLSFLNDAKKYNNTEYVVEKASDLLDFDKALKAIEVLITRIAIKGAEVVAENDGNFDSVGAPSLSISKLKAHHYFLAEYVRRVKENKDTELNPFLKTIAQLYVASNVVEKFSGDFLSYNVVPSVVVNDITNKIIPSLCAEIRPNVVAYTDSFQFSDLLVNSQIGKYDGNIYENYFSTVKQLNPPFNHKAPYSAEFESFLGRSSLDTRLRGEKSSETASILSNTLPGPNPAALMAEERSKAQFDPQDMYNVLEGTPDKATKILELYQLLERDPVLAPSFKDYELSRGENRAQTAQRIGRMTQYVELEPYDDFWRRLNLVTMYDPSLGIRIAVNLGLFIHCIKGNGTEAQFKYWCLDKEAKYMKQIWGCFGMTELGHGSNAAGVETTATFDKKSDEFIINTPHIGATKWWIGGAAHSATHSSIYARLIVDGKDYGVKTFVVPLRDSNHNLMPGVSIGDIGSKMGREGVDNGWIQFSSVRIPRFFMLQKFCQVSREGKVNLPPLEQLSYISLLQGRVGMASDSYRICARFTTIAIRYAVGRRQFKGDAIRAPGETQLINYPLHQRRLMPYLAMTYAAAIGTDRLERQHDEVVNSFDEAFARKDEKGIQKSLVGTKSLFVDSAALKATLTWLAELCITETRQACGGLGYSAYSGFGKAYDDWVVQCTWEGDNNVLGISAGRTLMKNIQSVVDKNVKIPGTLLFLNNAKELSASGILLNDVTDLSAPHVLRALEALIVKVGLAALAKVKSTGSWDAVSYEKVLLAKLRCHHYLLELLIGAMEKLSRPDLLFALAKVQKLYYLSSILDTFSKEFVGHEVMSAKLSMAINSQLIPELCLEVRGQAVPLTDSFQIPDVLLNSAIGVYDGNFYENYYRVVKNHNDPTTTKAPYSSELEAVLRRTAVVDRERGEKTSESAGKLMQ</sequence>